<evidence type="ECO:0000313" key="1">
    <source>
        <dbReference type="EMBL" id="RUO24457.1"/>
    </source>
</evidence>
<evidence type="ECO:0000313" key="2">
    <source>
        <dbReference type="Proteomes" id="UP000288293"/>
    </source>
</evidence>
<dbReference type="AlphaFoldDB" id="A0A432W4X6"/>
<evidence type="ECO:0008006" key="3">
    <source>
        <dbReference type="Google" id="ProtNLM"/>
    </source>
</evidence>
<dbReference type="EMBL" id="PIPL01000002">
    <property type="protein sequence ID" value="RUO24457.1"/>
    <property type="molecule type" value="Genomic_DNA"/>
</dbReference>
<proteinExistence type="predicted"/>
<organism evidence="1 2">
    <name type="scientific">Aliidiomarina minuta</name>
    <dbReference type="NCBI Taxonomy" id="880057"/>
    <lineage>
        <taxon>Bacteria</taxon>
        <taxon>Pseudomonadati</taxon>
        <taxon>Pseudomonadota</taxon>
        <taxon>Gammaproteobacteria</taxon>
        <taxon>Alteromonadales</taxon>
        <taxon>Idiomarinaceae</taxon>
        <taxon>Aliidiomarina</taxon>
    </lineage>
</organism>
<dbReference type="OrthoDB" id="9255895at2"/>
<dbReference type="RefSeq" id="WP_126804159.1">
    <property type="nucleotide sequence ID" value="NZ_PIPL01000002.1"/>
</dbReference>
<sequence length="123" mass="13598">MTEEFEIIAKLFANLEAARAEPFPNQRKQLLAPTNKCVYVVIDPDGAVLHVGQTPRGKGGLYQRLRNHLQGQSSFVRAYFAGDGSQLRSGHSFKYIEVEDSRLRALLESYTVGRLGPAHLGVG</sequence>
<dbReference type="CDD" id="cd00719">
    <property type="entry name" value="GIY-YIG_SF"/>
    <property type="match status" value="1"/>
</dbReference>
<comment type="caution">
    <text evidence="1">The sequence shown here is derived from an EMBL/GenBank/DDBJ whole genome shotgun (WGS) entry which is preliminary data.</text>
</comment>
<name>A0A432W4X6_9GAMM</name>
<keyword evidence="2" id="KW-1185">Reference proteome</keyword>
<dbReference type="Proteomes" id="UP000288293">
    <property type="component" value="Unassembled WGS sequence"/>
</dbReference>
<accession>A0A432W4X6</accession>
<gene>
    <name evidence="1" type="ORF">CWE09_11405</name>
</gene>
<reference evidence="1 2" key="1">
    <citation type="journal article" date="2011" name="Front. Microbiol.">
        <title>Genomic signatures of strain selection and enhancement in Bacillus atrophaeus var. globigii, a historical biowarfare simulant.</title>
        <authorList>
            <person name="Gibbons H.S."/>
            <person name="Broomall S.M."/>
            <person name="McNew L.A."/>
            <person name="Daligault H."/>
            <person name="Chapman C."/>
            <person name="Bruce D."/>
            <person name="Karavis M."/>
            <person name="Krepps M."/>
            <person name="McGregor P.A."/>
            <person name="Hong C."/>
            <person name="Park K.H."/>
            <person name="Akmal A."/>
            <person name="Feldman A."/>
            <person name="Lin J.S."/>
            <person name="Chang W.E."/>
            <person name="Higgs B.W."/>
            <person name="Demirev P."/>
            <person name="Lindquist J."/>
            <person name="Liem A."/>
            <person name="Fochler E."/>
            <person name="Read T.D."/>
            <person name="Tapia R."/>
            <person name="Johnson S."/>
            <person name="Bishop-Lilly K.A."/>
            <person name="Detter C."/>
            <person name="Han C."/>
            <person name="Sozhamannan S."/>
            <person name="Rosenzweig C.N."/>
            <person name="Skowronski E.W."/>
        </authorList>
    </citation>
    <scope>NUCLEOTIDE SEQUENCE [LARGE SCALE GENOMIC DNA]</scope>
    <source>
        <strain evidence="1 2">MLST1</strain>
    </source>
</reference>
<protein>
    <recommendedName>
        <fullName evidence="3">GIY-YIG domain-containing protein</fullName>
    </recommendedName>
</protein>